<feature type="transmembrane region" description="Helical" evidence="6">
    <location>
        <begin position="840"/>
        <end position="861"/>
    </location>
</feature>
<dbReference type="CDD" id="cd14014">
    <property type="entry name" value="STKc_PknB_like"/>
    <property type="match status" value="1"/>
</dbReference>
<keyword evidence="6" id="KW-1133">Transmembrane helix</keyword>
<feature type="compositionally biased region" description="Acidic residues" evidence="5">
    <location>
        <begin position="945"/>
        <end position="954"/>
    </location>
</feature>
<keyword evidence="9" id="KW-1185">Reference proteome</keyword>
<evidence type="ECO:0000256" key="4">
    <source>
        <dbReference type="ARBA" id="ARBA00022840"/>
    </source>
</evidence>
<feature type="compositionally biased region" description="Basic and acidic residues" evidence="5">
    <location>
        <begin position="796"/>
        <end position="806"/>
    </location>
</feature>
<feature type="region of interest" description="Disordered" evidence="5">
    <location>
        <begin position="335"/>
        <end position="397"/>
    </location>
</feature>
<dbReference type="AlphaFoldDB" id="A0A085WMQ7"/>
<dbReference type="PANTHER" id="PTHR43289">
    <property type="entry name" value="MITOGEN-ACTIVATED PROTEIN KINASE KINASE KINASE 20-RELATED"/>
    <property type="match status" value="1"/>
</dbReference>
<dbReference type="Gene3D" id="1.10.510.10">
    <property type="entry name" value="Transferase(Phosphotransferase) domain 1"/>
    <property type="match status" value="1"/>
</dbReference>
<evidence type="ECO:0000256" key="2">
    <source>
        <dbReference type="ARBA" id="ARBA00022741"/>
    </source>
</evidence>
<comment type="caution">
    <text evidence="8">The sequence shown here is derived from an EMBL/GenBank/DDBJ whole genome shotgun (WGS) entry which is preliminary data.</text>
</comment>
<dbReference type="PANTHER" id="PTHR43289:SF6">
    <property type="entry name" value="SERINE_THREONINE-PROTEIN KINASE NEKL-3"/>
    <property type="match status" value="1"/>
</dbReference>
<dbReference type="GO" id="GO:0005524">
    <property type="term" value="F:ATP binding"/>
    <property type="evidence" value="ECO:0007669"/>
    <property type="project" value="UniProtKB-KW"/>
</dbReference>
<feature type="compositionally biased region" description="Pro residues" evidence="5">
    <location>
        <begin position="888"/>
        <end position="907"/>
    </location>
</feature>
<feature type="compositionally biased region" description="Low complexity" evidence="5">
    <location>
        <begin position="908"/>
        <end position="944"/>
    </location>
</feature>
<feature type="region of interest" description="Disordered" evidence="5">
    <location>
        <begin position="875"/>
        <end position="982"/>
    </location>
</feature>
<feature type="compositionally biased region" description="Low complexity" evidence="5">
    <location>
        <begin position="702"/>
        <end position="715"/>
    </location>
</feature>
<feature type="region of interest" description="Disordered" evidence="5">
    <location>
        <begin position="483"/>
        <end position="838"/>
    </location>
</feature>
<evidence type="ECO:0000256" key="3">
    <source>
        <dbReference type="ARBA" id="ARBA00022777"/>
    </source>
</evidence>
<dbReference type="OrthoDB" id="9801841at2"/>
<keyword evidence="2" id="KW-0547">Nucleotide-binding</keyword>
<accession>A0A085WMQ7</accession>
<keyword evidence="4" id="KW-0067">ATP-binding</keyword>
<evidence type="ECO:0000256" key="1">
    <source>
        <dbReference type="ARBA" id="ARBA00022679"/>
    </source>
</evidence>
<dbReference type="Proteomes" id="UP000028725">
    <property type="component" value="Unassembled WGS sequence"/>
</dbReference>
<dbReference type="InterPro" id="IPR011009">
    <property type="entry name" value="Kinase-like_dom_sf"/>
</dbReference>
<dbReference type="EMBL" id="JMCB01000005">
    <property type="protein sequence ID" value="KFE68970.1"/>
    <property type="molecule type" value="Genomic_DNA"/>
</dbReference>
<feature type="compositionally biased region" description="Basic and acidic residues" evidence="5">
    <location>
        <begin position="815"/>
        <end position="827"/>
    </location>
</feature>
<gene>
    <name evidence="8" type="ORF">DB31_6872</name>
</gene>
<evidence type="ECO:0000256" key="5">
    <source>
        <dbReference type="SAM" id="MobiDB-lite"/>
    </source>
</evidence>
<dbReference type="GO" id="GO:0004674">
    <property type="term" value="F:protein serine/threonine kinase activity"/>
    <property type="evidence" value="ECO:0007669"/>
    <property type="project" value="TreeGrafter"/>
</dbReference>
<name>A0A085WMQ7_9BACT</name>
<evidence type="ECO:0000313" key="9">
    <source>
        <dbReference type="Proteomes" id="UP000028725"/>
    </source>
</evidence>
<evidence type="ECO:0000256" key="6">
    <source>
        <dbReference type="SAM" id="Phobius"/>
    </source>
</evidence>
<protein>
    <submittedName>
        <fullName evidence="8">Serine/threonine-protein kinase Pkn6</fullName>
    </submittedName>
</protein>
<keyword evidence="6" id="KW-0472">Membrane</keyword>
<dbReference type="PROSITE" id="PS50011">
    <property type="entry name" value="PROTEIN_KINASE_DOM"/>
    <property type="match status" value="1"/>
</dbReference>
<keyword evidence="3 8" id="KW-0418">Kinase</keyword>
<dbReference type="InterPro" id="IPR000719">
    <property type="entry name" value="Prot_kinase_dom"/>
</dbReference>
<organism evidence="8 9">
    <name type="scientific">Hyalangium minutum</name>
    <dbReference type="NCBI Taxonomy" id="394096"/>
    <lineage>
        <taxon>Bacteria</taxon>
        <taxon>Pseudomonadati</taxon>
        <taxon>Myxococcota</taxon>
        <taxon>Myxococcia</taxon>
        <taxon>Myxococcales</taxon>
        <taxon>Cystobacterineae</taxon>
        <taxon>Archangiaceae</taxon>
        <taxon>Hyalangium</taxon>
    </lineage>
</organism>
<feature type="domain" description="Protein kinase" evidence="7">
    <location>
        <begin position="20"/>
        <end position="292"/>
    </location>
</feature>
<dbReference type="PROSITE" id="PS00109">
    <property type="entry name" value="PROTEIN_KINASE_TYR"/>
    <property type="match status" value="1"/>
</dbReference>
<dbReference type="PATRIC" id="fig|394096.3.peg.2916"/>
<keyword evidence="6" id="KW-0812">Transmembrane</keyword>
<dbReference type="STRING" id="394096.DB31_6872"/>
<keyword evidence="1" id="KW-0808">Transferase</keyword>
<proteinExistence type="predicted"/>
<feature type="compositionally biased region" description="Low complexity" evidence="5">
    <location>
        <begin position="590"/>
        <end position="602"/>
    </location>
</feature>
<dbReference type="InterPro" id="IPR008266">
    <property type="entry name" value="Tyr_kinase_AS"/>
</dbReference>
<feature type="compositionally biased region" description="Low complexity" evidence="5">
    <location>
        <begin position="967"/>
        <end position="980"/>
    </location>
</feature>
<evidence type="ECO:0000313" key="8">
    <source>
        <dbReference type="EMBL" id="KFE68970.1"/>
    </source>
</evidence>
<dbReference type="Pfam" id="PF00069">
    <property type="entry name" value="Pkinase"/>
    <property type="match status" value="1"/>
</dbReference>
<evidence type="ECO:0000259" key="7">
    <source>
        <dbReference type="PROSITE" id="PS50011"/>
    </source>
</evidence>
<dbReference type="RefSeq" id="WP_052419954.1">
    <property type="nucleotide sequence ID" value="NZ_JMCB01000005.1"/>
</dbReference>
<dbReference type="Gene3D" id="3.30.200.20">
    <property type="entry name" value="Phosphorylase Kinase, domain 1"/>
    <property type="match status" value="1"/>
</dbReference>
<reference evidence="8 9" key="1">
    <citation type="submission" date="2014-04" db="EMBL/GenBank/DDBJ databases">
        <title>Genome assembly of Hyalangium minutum DSM 14724.</title>
        <authorList>
            <person name="Sharma G."/>
            <person name="Subramanian S."/>
        </authorList>
    </citation>
    <scope>NUCLEOTIDE SEQUENCE [LARGE SCALE GENOMIC DNA]</scope>
    <source>
        <strain evidence="8 9">DSM 14724</strain>
    </source>
</reference>
<feature type="compositionally biased region" description="Basic and acidic residues" evidence="5">
    <location>
        <begin position="665"/>
        <end position="674"/>
    </location>
</feature>
<dbReference type="SUPFAM" id="SSF56112">
    <property type="entry name" value="Protein kinase-like (PK-like)"/>
    <property type="match status" value="1"/>
</dbReference>
<sequence length="1057" mass="112381">MNTSSSARLRPFRPQAFGRYTLLSHLATGGMGEIYLARLEGAQGFEKLCVIKKILPQLAEDKEFVDRFVGEARTLVKLSHGSIAQVLDMGLHEGEAYMALEYVDGKDLRKVAGRVRDRHTPLPLTFILFVMGRVLDALAYAHRKRDDDEKDINLVHRDISPQNILISYEGEVKVVDFGLAKSRLSAAKTNPSIILGKFLYMSPEQARHQPVDRRSDLYAVGLCLYELISGKNPFDAVHSGDLMSVVAHPRIAPLGEVEPLTPSAVANLVMKALAVEPAQRFQTAEEFRAKLMGVLMDIDRNAGPETVSRFMRELFAQEFAGERKLLAQLKEVPRGGEPLVPRMGTELDTDPAARFPPPSLPPKTIKLDPPPEPLSFQPTPRSRPGAQAHVHEEETRPGVVVNSETTRPAVSFEALDAAARARVRSPLSSLPPAPDTVTVELGSEDFGPFPGEPVSVASPAPARLSAPTVEMPVPYMPAAAIPPSAPSSPQMSGTARTLEAPRAVPPPPLPAPSASGNRPPDPPLRAAMPGALPPGSVPTKPGEMPSPRTPPAPPSSSAAARLQETQRVTLPPPPSSAVTPEPRRQEASRAESSPASATASPAVMLPFTTPSTPMPAVSAESPPPVPEVSLPAEPQAEIVTAPRELPRSMSARAAQADPGSGGTDASRRGLDDTHPSYQMASSPPPADTQPRVVLDELALQNGPEEGIVPGIPEEPLSNPGRDRSEDSISVPGRPRTGRRPRSTGGTPASLPAMRGGTASVRAAQRPVEPVSAPPERAETDDSAPVAIAVDDPTPAEARDPRDDTRRTPLPTRPPTESRRAQREEARRPAAPPAPAQKRSWGWMVLSLVLLLGAAAAVYATLPMIQALVKSKLEDAKPAEPGTTRIQPTPVPSGPPGQTPAAAPPTPEPAAATPPASPAPTEAAAPPPAGAVAAVTPEVPVPESASPDEGEDDDLLPLPATPSPPPKKSQSSRSSKKASAALRKEVQELKNDWTATKAAYAKLTQEVSCEATTLGLLCSRYDNLRRDYAALGENSYDKEIHSRVKRMRTELNKALSAQ</sequence>